<evidence type="ECO:0008006" key="4">
    <source>
        <dbReference type="Google" id="ProtNLM"/>
    </source>
</evidence>
<dbReference type="AlphaFoldDB" id="A0A0X8JLM8"/>
<comment type="similarity">
    <text evidence="1">Belongs to the UPF0047 family.</text>
</comment>
<keyword evidence="3" id="KW-1185">Reference proteome</keyword>
<dbReference type="PIRSF" id="PIRSF004681">
    <property type="entry name" value="UCP004681"/>
    <property type="match status" value="1"/>
</dbReference>
<dbReference type="EMBL" id="CP014229">
    <property type="protein sequence ID" value="AMD90971.1"/>
    <property type="molecule type" value="Genomic_DNA"/>
</dbReference>
<protein>
    <recommendedName>
        <fullName evidence="4">Secondary thiamine-phosphate synthase enzyme</fullName>
    </recommendedName>
</protein>
<dbReference type="Pfam" id="PF01894">
    <property type="entry name" value="YjbQ"/>
    <property type="match status" value="1"/>
</dbReference>
<dbReference type="STRING" id="44742.AXF13_13015"/>
<gene>
    <name evidence="2" type="ORF">AXF13_13015</name>
</gene>
<dbReference type="InterPro" id="IPR035917">
    <property type="entry name" value="YjbQ-like_sf"/>
</dbReference>
<dbReference type="Gene3D" id="2.60.120.460">
    <property type="entry name" value="YjbQ-like"/>
    <property type="match status" value="1"/>
</dbReference>
<sequence length="145" mass="16346">MYKLEFTTNARCEMRDITPELRALAGRMARERGWRQGALALFCPHTTCGLTVNEGADPDVRRDMLAFFSRLAPEQGDYRHAEGNSDAHIKASLHGPSLLLLMEDGEIRLGTWQSVYLCEGDGPRRRSLWLQWLPGENGECGEARP</sequence>
<dbReference type="NCBIfam" id="TIGR00149">
    <property type="entry name" value="TIGR00149_YjbQ"/>
    <property type="match status" value="1"/>
</dbReference>
<dbReference type="KEGG" id="dfi:AXF13_13015"/>
<name>A0A0X8JLM8_9BACT</name>
<dbReference type="SUPFAM" id="SSF111038">
    <property type="entry name" value="YjbQ-like"/>
    <property type="match status" value="1"/>
</dbReference>
<dbReference type="InterPro" id="IPR001602">
    <property type="entry name" value="UPF0047_YjbQ-like"/>
</dbReference>
<dbReference type="RefSeq" id="WP_062253877.1">
    <property type="nucleotide sequence ID" value="NZ_CP014229.1"/>
</dbReference>
<evidence type="ECO:0000313" key="3">
    <source>
        <dbReference type="Proteomes" id="UP000069241"/>
    </source>
</evidence>
<organism evidence="2 3">
    <name type="scientific">Desulfovibrio fairfieldensis</name>
    <dbReference type="NCBI Taxonomy" id="44742"/>
    <lineage>
        <taxon>Bacteria</taxon>
        <taxon>Pseudomonadati</taxon>
        <taxon>Thermodesulfobacteriota</taxon>
        <taxon>Desulfovibrionia</taxon>
        <taxon>Desulfovibrionales</taxon>
        <taxon>Desulfovibrionaceae</taxon>
        <taxon>Desulfovibrio</taxon>
    </lineage>
</organism>
<reference evidence="3" key="1">
    <citation type="submission" date="2016-02" db="EMBL/GenBank/DDBJ databases">
        <authorList>
            <person name="Holder M.E."/>
            <person name="Ajami N.J."/>
            <person name="Petrosino J.F."/>
        </authorList>
    </citation>
    <scope>NUCLEOTIDE SEQUENCE [LARGE SCALE GENOMIC DNA]</scope>
    <source>
        <strain evidence="3">CCUG 45958</strain>
    </source>
</reference>
<accession>A0A0X8JLM8</accession>
<evidence type="ECO:0000256" key="1">
    <source>
        <dbReference type="ARBA" id="ARBA00005534"/>
    </source>
</evidence>
<dbReference type="Proteomes" id="UP000069241">
    <property type="component" value="Chromosome"/>
</dbReference>
<dbReference type="PANTHER" id="PTHR30615">
    <property type="entry name" value="UNCHARACTERIZED PROTEIN YJBQ-RELATED"/>
    <property type="match status" value="1"/>
</dbReference>
<proteinExistence type="inferred from homology"/>
<dbReference type="PANTHER" id="PTHR30615:SF8">
    <property type="entry name" value="UPF0047 PROTEIN C4A8.02C"/>
    <property type="match status" value="1"/>
</dbReference>
<evidence type="ECO:0000313" key="2">
    <source>
        <dbReference type="EMBL" id="AMD90971.1"/>
    </source>
</evidence>